<accession>A0ABR3WPL7</accession>
<dbReference type="InterPro" id="IPR001608">
    <property type="entry name" value="Ala_racemase_N"/>
</dbReference>
<dbReference type="PANTHER" id="PTHR10146:SF14">
    <property type="entry name" value="PYRIDOXAL PHOSPHATE HOMEOSTASIS PROTEIN"/>
    <property type="match status" value="1"/>
</dbReference>
<keyword evidence="1 2" id="KW-0663">Pyridoxal phosphate</keyword>
<dbReference type="HAMAP" id="MF_02087">
    <property type="entry name" value="PLP_homeostasis"/>
    <property type="match status" value="1"/>
</dbReference>
<name>A0ABR3WPL7_9EURO</name>
<dbReference type="EMBL" id="JAVDPF010000061">
    <property type="protein sequence ID" value="KAL1865392.1"/>
    <property type="molecule type" value="Genomic_DNA"/>
</dbReference>
<evidence type="ECO:0000313" key="7">
    <source>
        <dbReference type="Proteomes" id="UP001583193"/>
    </source>
</evidence>
<evidence type="ECO:0000256" key="3">
    <source>
        <dbReference type="RuleBase" id="RU004514"/>
    </source>
</evidence>
<organism evidence="6 7">
    <name type="scientific">Paecilomyces lecythidis</name>
    <dbReference type="NCBI Taxonomy" id="3004212"/>
    <lineage>
        <taxon>Eukaryota</taxon>
        <taxon>Fungi</taxon>
        <taxon>Dikarya</taxon>
        <taxon>Ascomycota</taxon>
        <taxon>Pezizomycotina</taxon>
        <taxon>Eurotiomycetes</taxon>
        <taxon>Eurotiomycetidae</taxon>
        <taxon>Eurotiales</taxon>
        <taxon>Thermoascaceae</taxon>
        <taxon>Paecilomyces</taxon>
    </lineage>
</organism>
<dbReference type="Proteomes" id="UP001583193">
    <property type="component" value="Unassembled WGS sequence"/>
</dbReference>
<dbReference type="CDD" id="cd06822">
    <property type="entry name" value="PLPDE_III_YBL036c_euk"/>
    <property type="match status" value="1"/>
</dbReference>
<evidence type="ECO:0000259" key="5">
    <source>
        <dbReference type="Pfam" id="PF01168"/>
    </source>
</evidence>
<dbReference type="PROSITE" id="PS01211">
    <property type="entry name" value="UPF0001"/>
    <property type="match status" value="1"/>
</dbReference>
<feature type="modified residue" description="N6-(pyridoxal phosphate)lysine" evidence="2">
    <location>
        <position position="71"/>
    </location>
</feature>
<evidence type="ECO:0000256" key="2">
    <source>
        <dbReference type="HAMAP-Rule" id="MF_03225"/>
    </source>
</evidence>
<dbReference type="PANTHER" id="PTHR10146">
    <property type="entry name" value="PROLINE SYNTHETASE CO-TRANSCRIBED BACTERIAL HOMOLOG PROTEIN"/>
    <property type="match status" value="1"/>
</dbReference>
<evidence type="ECO:0000256" key="1">
    <source>
        <dbReference type="ARBA" id="ARBA00022898"/>
    </source>
</evidence>
<feature type="region of interest" description="Disordered" evidence="4">
    <location>
        <begin position="1"/>
        <end position="32"/>
    </location>
</feature>
<protein>
    <recommendedName>
        <fullName evidence="2">Pyridoxal phosphate homeostasis protein</fullName>
        <shortName evidence="2">PLP homeostasis protein</shortName>
    </recommendedName>
</protein>
<reference evidence="6 7" key="1">
    <citation type="journal article" date="2024" name="IMA Fungus">
        <title>IMA Genome - F19 : A genome assembly and annotation guide to empower mycologists, including annotated draft genome sequences of Ceratocystis pirilliformis, Diaporthe australafricana, Fusarium ophioides, Paecilomyces lecythidis, and Sporothrix stenoceras.</title>
        <authorList>
            <person name="Aylward J."/>
            <person name="Wilson A.M."/>
            <person name="Visagie C.M."/>
            <person name="Spraker J."/>
            <person name="Barnes I."/>
            <person name="Buitendag C."/>
            <person name="Ceriani C."/>
            <person name="Del Mar Angel L."/>
            <person name="du Plessis D."/>
            <person name="Fuchs T."/>
            <person name="Gasser K."/>
            <person name="Kramer D."/>
            <person name="Li W."/>
            <person name="Munsamy K."/>
            <person name="Piso A."/>
            <person name="Price J.L."/>
            <person name="Sonnekus B."/>
            <person name="Thomas C."/>
            <person name="van der Nest A."/>
            <person name="van Dijk A."/>
            <person name="van Heerden A."/>
            <person name="van Vuuren N."/>
            <person name="Yilmaz N."/>
            <person name="Duong T.A."/>
            <person name="van der Merwe N.A."/>
            <person name="Wingfield M.J."/>
            <person name="Wingfield B.D."/>
        </authorList>
    </citation>
    <scope>NUCLEOTIDE SEQUENCE [LARGE SCALE GENOMIC DNA]</scope>
    <source>
        <strain evidence="6 7">CMW 18167</strain>
    </source>
</reference>
<comment type="similarity">
    <text evidence="2 3">Belongs to the pyridoxal phosphate-binding protein YggS/PROSC family.</text>
</comment>
<dbReference type="InterPro" id="IPR011078">
    <property type="entry name" value="PyrdxlP_homeostasis"/>
</dbReference>
<comment type="caution">
    <text evidence="6">The sequence shown here is derived from an EMBL/GenBank/DDBJ whole genome shotgun (WGS) entry which is preliminary data.</text>
</comment>
<dbReference type="NCBIfam" id="TIGR00044">
    <property type="entry name" value="YggS family pyridoxal phosphate-dependent enzyme"/>
    <property type="match status" value="1"/>
</dbReference>
<feature type="domain" description="Alanine racemase N-terminal" evidence="5">
    <location>
        <begin position="63"/>
        <end position="284"/>
    </location>
</feature>
<evidence type="ECO:0000256" key="4">
    <source>
        <dbReference type="SAM" id="MobiDB-lite"/>
    </source>
</evidence>
<gene>
    <name evidence="6" type="ORF">Plec18167_009438</name>
</gene>
<sequence length="292" mass="31606">MSAPPPTTDSSNASPTTSSSNTTTTNIMPASPARISTLTSNFSAVTSRIASAASKSPSPRTSPVRLVAVSKLKPVSDILALYEPPIAQRHFGENYVQELLEKSRLLPADIKWHFIGGLQSNKCVGLARDVSGLWAVESVDTEKKASLLDKGWGERKKVHGQEEEEKLRVFVQVNTSGEENKSGIEPAAAPGLCRFIREKCPRLRLQGVMTIGAIARSKATTPENENEDFICLKETRDRIVRELGLEGDGAKLELSMGMSEDFEGAITLGSDQVRVGTTIFGERPPKSEAKIV</sequence>
<dbReference type="SUPFAM" id="SSF51419">
    <property type="entry name" value="PLP-binding barrel"/>
    <property type="match status" value="1"/>
</dbReference>
<proteinExistence type="inferred from homology"/>
<dbReference type="Gene3D" id="3.20.20.10">
    <property type="entry name" value="Alanine racemase"/>
    <property type="match status" value="1"/>
</dbReference>
<feature type="compositionally biased region" description="Low complexity" evidence="4">
    <location>
        <begin position="8"/>
        <end position="26"/>
    </location>
</feature>
<keyword evidence="7" id="KW-1185">Reference proteome</keyword>
<evidence type="ECO:0000313" key="6">
    <source>
        <dbReference type="EMBL" id="KAL1865392.1"/>
    </source>
</evidence>
<dbReference type="Pfam" id="PF01168">
    <property type="entry name" value="Ala_racemase_N"/>
    <property type="match status" value="1"/>
</dbReference>
<comment type="function">
    <text evidence="2">Pyridoxal 5'-phosphate (PLP)-binding protein, which may be involved in intracellular homeostatic regulation of pyridoxal 5'-phosphate (PLP), the active form of vitamin B6.</text>
</comment>
<dbReference type="InterPro" id="IPR029066">
    <property type="entry name" value="PLP-binding_barrel"/>
</dbReference>